<keyword evidence="1" id="KW-1133">Transmembrane helix</keyword>
<proteinExistence type="predicted"/>
<dbReference type="STRING" id="1122934.SAMN02745691_01164"/>
<feature type="transmembrane region" description="Helical" evidence="1">
    <location>
        <begin position="50"/>
        <end position="72"/>
    </location>
</feature>
<dbReference type="RefSeq" id="WP_073993422.1">
    <property type="nucleotide sequence ID" value="NZ_FQYT01000010.1"/>
</dbReference>
<reference evidence="3 4" key="1">
    <citation type="submission" date="2016-11" db="EMBL/GenBank/DDBJ databases">
        <authorList>
            <person name="Jaros S."/>
            <person name="Januszkiewicz K."/>
            <person name="Wedrychowicz H."/>
        </authorList>
    </citation>
    <scope>NUCLEOTIDE SEQUENCE [LARGE SCALE GENOMIC DNA]</scope>
    <source>
        <strain evidence="3 4">DSM 15970</strain>
    </source>
</reference>
<evidence type="ECO:0000259" key="2">
    <source>
        <dbReference type="Pfam" id="PF14378"/>
    </source>
</evidence>
<gene>
    <name evidence="3" type="ORF">SAMN02745691_01164</name>
</gene>
<evidence type="ECO:0000313" key="4">
    <source>
        <dbReference type="Proteomes" id="UP000184342"/>
    </source>
</evidence>
<keyword evidence="4" id="KW-1185">Reference proteome</keyword>
<feature type="domain" description="Inositolphosphotransferase Aur1/Ipt1" evidence="2">
    <location>
        <begin position="43"/>
        <end position="198"/>
    </location>
</feature>
<keyword evidence="1" id="KW-0812">Transmembrane</keyword>
<keyword evidence="1" id="KW-0472">Membrane</keyword>
<protein>
    <submittedName>
        <fullName evidence="3">PAP2 superfamily</fullName>
    </submittedName>
</protein>
<dbReference type="GO" id="GO:0016020">
    <property type="term" value="C:membrane"/>
    <property type="evidence" value="ECO:0007669"/>
    <property type="project" value="UniProtKB-SubCell"/>
</dbReference>
<organism evidence="3 4">
    <name type="scientific">Parasporobacterium paucivorans DSM 15970</name>
    <dbReference type="NCBI Taxonomy" id="1122934"/>
    <lineage>
        <taxon>Bacteria</taxon>
        <taxon>Bacillati</taxon>
        <taxon>Bacillota</taxon>
        <taxon>Clostridia</taxon>
        <taxon>Lachnospirales</taxon>
        <taxon>Lachnospiraceae</taxon>
        <taxon>Parasporobacterium</taxon>
    </lineage>
</organism>
<dbReference type="Pfam" id="PF14378">
    <property type="entry name" value="PAP2_3"/>
    <property type="match status" value="1"/>
</dbReference>
<dbReference type="InterPro" id="IPR026841">
    <property type="entry name" value="Aur1/Ipt1"/>
</dbReference>
<feature type="transmembrane region" description="Helical" evidence="1">
    <location>
        <begin position="160"/>
        <end position="180"/>
    </location>
</feature>
<feature type="transmembrane region" description="Helical" evidence="1">
    <location>
        <begin position="12"/>
        <end position="29"/>
    </location>
</feature>
<sequence>MKSLLKKYGQAWTLLYFFIYLPWFLWLEQRTTEVTIISSRIDAYIPFCEYFAIPYFLWFIYVPLVTLFVLFIGTKEDFYKHSAMLFIGMTVCLVIYTLWPNAQLLRVAIDTDKNIFTQAIAHLYQTDTSTNVCPSIHVYNSLVCHTALLKNAIIRDKKHIRFLSLILMIAICISTLFLNQHSIVDVVASLALFLIMYTFVYSKILIKTYKFLKNSVSEYSDSSSGSSR</sequence>
<dbReference type="EMBL" id="FQYT01000010">
    <property type="protein sequence ID" value="SHI99668.1"/>
    <property type="molecule type" value="Genomic_DNA"/>
</dbReference>
<dbReference type="Proteomes" id="UP000184342">
    <property type="component" value="Unassembled WGS sequence"/>
</dbReference>
<accession>A0A1M6FPH8</accession>
<evidence type="ECO:0000256" key="1">
    <source>
        <dbReference type="SAM" id="Phobius"/>
    </source>
</evidence>
<evidence type="ECO:0000313" key="3">
    <source>
        <dbReference type="EMBL" id="SHI99668.1"/>
    </source>
</evidence>
<feature type="transmembrane region" description="Helical" evidence="1">
    <location>
        <begin position="186"/>
        <end position="206"/>
    </location>
</feature>
<name>A0A1M6FPH8_9FIRM</name>
<dbReference type="AlphaFoldDB" id="A0A1M6FPH8"/>
<feature type="transmembrane region" description="Helical" evidence="1">
    <location>
        <begin position="78"/>
        <end position="99"/>
    </location>
</feature>